<proteinExistence type="predicted"/>
<keyword evidence="3" id="KW-0479">Metal-binding</keyword>
<dbReference type="Proteomes" id="UP001461341">
    <property type="component" value="Chromosome"/>
</dbReference>
<evidence type="ECO:0000256" key="4">
    <source>
        <dbReference type="ARBA" id="ARBA00023004"/>
    </source>
</evidence>
<keyword evidence="7" id="KW-1185">Reference proteome</keyword>
<keyword evidence="6" id="KW-0560">Oxidoreductase</keyword>
<evidence type="ECO:0000313" key="7">
    <source>
        <dbReference type="Proteomes" id="UP001461341"/>
    </source>
</evidence>
<dbReference type="GO" id="GO:0051745">
    <property type="term" value="F:4-hydroxy-3-methylbut-2-enyl diphosphate reductase activity"/>
    <property type="evidence" value="ECO:0007669"/>
    <property type="project" value="UniProtKB-EC"/>
</dbReference>
<comment type="cofactor">
    <cofactor evidence="1">
        <name>[4Fe-4S] cluster</name>
        <dbReference type="ChEBI" id="CHEBI:49883"/>
    </cofactor>
</comment>
<evidence type="ECO:0000256" key="2">
    <source>
        <dbReference type="ARBA" id="ARBA00022485"/>
    </source>
</evidence>
<name>A0ABZ2Y8G1_9BACT</name>
<dbReference type="Gene3D" id="3.40.50.11270">
    <property type="match status" value="1"/>
</dbReference>
<gene>
    <name evidence="6" type="primary">ispH</name>
    <name evidence="6" type="ORF">QBE54_06860</name>
</gene>
<reference evidence="6 7" key="1">
    <citation type="submission" date="2023-03" db="EMBL/GenBank/DDBJ databases">
        <title>Novel Species.</title>
        <authorList>
            <person name="Ma S."/>
        </authorList>
    </citation>
    <scope>NUCLEOTIDE SEQUENCE [LARGE SCALE GENOMIC DNA]</scope>
    <source>
        <strain evidence="6 7">B11</strain>
    </source>
</reference>
<dbReference type="PANTHER" id="PTHR30426">
    <property type="entry name" value="4-HYDROXY-3-METHYLBUT-2-ENYL DIPHOSPHATE REDUCTASE"/>
    <property type="match status" value="1"/>
</dbReference>
<keyword evidence="4" id="KW-0408">Iron</keyword>
<evidence type="ECO:0000256" key="5">
    <source>
        <dbReference type="ARBA" id="ARBA00023014"/>
    </source>
</evidence>
<evidence type="ECO:0000256" key="3">
    <source>
        <dbReference type="ARBA" id="ARBA00022723"/>
    </source>
</evidence>
<dbReference type="NCBIfam" id="TIGR00216">
    <property type="entry name" value="ispH_lytB"/>
    <property type="match status" value="1"/>
</dbReference>
<accession>A0ABZ2Y8G1</accession>
<dbReference type="Gene3D" id="3.40.1010.20">
    <property type="entry name" value="4-hydroxy-3-methylbut-2-enyl diphosphate reductase, catalytic domain"/>
    <property type="match status" value="2"/>
</dbReference>
<dbReference type="CDD" id="cd13944">
    <property type="entry name" value="lytB_ispH"/>
    <property type="match status" value="1"/>
</dbReference>
<sequence>MSKKVLIAKKAGFCPGVERAFRKALQALEDNQKPVFLLGELVHNRQVMEFLINKGALVVDNLLDIPSGAIVVTRSHGIKKEDLEILKAKGAKVVDTTCPRVRKARFLAQRMQKANEGLVVLGDLQHPEVEALLSYLKPEVVVCSKNPEEWENMAQWLEQWHSVGLVEQTTLPRFVVDEFKLWFKRRFSDVMLQVAYTLCPETEERQQELLETIHKRKIDVVIVVGGKNSANTRALFLLAQQKGAKVFWIETAEELSSLPQLEGEILLVSGASTPWAIVEEVGKRLQTEAGE</sequence>
<dbReference type="InterPro" id="IPR003451">
    <property type="entry name" value="LytB/IspH"/>
</dbReference>
<dbReference type="EC" id="1.17.7.4" evidence="6"/>
<dbReference type="RefSeq" id="WP_369017461.1">
    <property type="nucleotide sequence ID" value="NZ_CP121689.1"/>
</dbReference>
<keyword evidence="2" id="KW-0004">4Fe-4S</keyword>
<evidence type="ECO:0000256" key="1">
    <source>
        <dbReference type="ARBA" id="ARBA00001966"/>
    </source>
</evidence>
<dbReference type="EMBL" id="CP121689">
    <property type="protein sequence ID" value="WZL75315.1"/>
    <property type="molecule type" value="Genomic_DNA"/>
</dbReference>
<evidence type="ECO:0000313" key="6">
    <source>
        <dbReference type="EMBL" id="WZL75315.1"/>
    </source>
</evidence>
<keyword evidence="5" id="KW-0411">Iron-sulfur</keyword>
<dbReference type="Pfam" id="PF02401">
    <property type="entry name" value="LYTB"/>
    <property type="match status" value="1"/>
</dbReference>
<dbReference type="PANTHER" id="PTHR30426:SF0">
    <property type="entry name" value="4-HYDROXY-3-METHYLBUT-2-ENYL DIPHOSPHATE REDUCTASE"/>
    <property type="match status" value="1"/>
</dbReference>
<organism evidence="6 7">
    <name type="scientific">Thermatribacter velox</name>
    <dbReference type="NCBI Taxonomy" id="3039681"/>
    <lineage>
        <taxon>Bacteria</taxon>
        <taxon>Pseudomonadati</taxon>
        <taxon>Atribacterota</taxon>
        <taxon>Atribacteria</taxon>
        <taxon>Atribacterales</taxon>
        <taxon>Thermatribacteraceae</taxon>
        <taxon>Thermatribacter</taxon>
    </lineage>
</organism>
<protein>
    <submittedName>
        <fullName evidence="6">4-hydroxy-3-methylbut-2-enyl diphosphate reductase</fullName>
        <ecNumber evidence="6">1.17.7.4</ecNumber>
    </submittedName>
</protein>